<feature type="transmembrane region" description="Helical" evidence="1">
    <location>
        <begin position="76"/>
        <end position="94"/>
    </location>
</feature>
<dbReference type="EMBL" id="VXRG01000137">
    <property type="protein sequence ID" value="MXY95168.1"/>
    <property type="molecule type" value="Genomic_DNA"/>
</dbReference>
<comment type="caution">
    <text evidence="2">The sequence shown here is derived from an EMBL/GenBank/DDBJ whole genome shotgun (WGS) entry which is preliminary data.</text>
</comment>
<feature type="transmembrane region" description="Helical" evidence="1">
    <location>
        <begin position="259"/>
        <end position="279"/>
    </location>
</feature>
<gene>
    <name evidence="2" type="ORF">F4Y42_17135</name>
</gene>
<accession>A0A6B0Z0I6</accession>
<keyword evidence="1" id="KW-0472">Membrane</keyword>
<organism evidence="2">
    <name type="scientific">Caldilineaceae bacterium SB0664_bin_27</name>
    <dbReference type="NCBI Taxonomy" id="2605260"/>
    <lineage>
        <taxon>Bacteria</taxon>
        <taxon>Bacillati</taxon>
        <taxon>Chloroflexota</taxon>
        <taxon>Caldilineae</taxon>
        <taxon>Caldilineales</taxon>
        <taxon>Caldilineaceae</taxon>
    </lineage>
</organism>
<sequence>MTRRQSKVRLGWLVASVSLFLFLAAYQLGLPGLHYDEAKEAGVNAIELLQQAPVTAFRGATVTLFGLNLPLMVQDYIGALNVYLAVPFLAVTGIGVPNLRLLPLTLAVLGLLALERSVSEWLALSSRSAVPAAPIAPAALACLTLLAAAPSFVFWQRQGIFVTNATIPFTFACIWQALRWLRLGQGRALILSALCGGLAVYAKLLAAWIILPFGLICAGWRLWQWRRSALRASEEGSGRTSLEMSPPNSHKILRHVRPLALPLAAALAFALPMIPLLLFNFKTGGTLTTVTENLVSSYYGVDNAAIWSNATVRWQQLLQTLRGDHLWYLGAVEQNALAPWLALALPAAALSRPDGRRVVGPPILLLAAAVAASLYTVSDLFITHYALLHPLAVAVTGAGLHVLWRSRGARDGPVTRKKTLHTGAESRMPFREPGIRAWERLQGLTSRHFLDLPFGRASVLQVILVILVCASVLLDLWATAAYHRALTRSGGLVDHSDASYHLAYDLRYGGMGAPVVLDWGMEAPVRFLSEGSVRPIEVFGYSSLSEPDDAFVQRIELFLGNVDNVYLLRAPGNELFQGRREVFERLVNERDGQLERAQVYTQQDGTPLYELWRVRY</sequence>
<feature type="transmembrane region" description="Helical" evidence="1">
    <location>
        <begin position="457"/>
        <end position="478"/>
    </location>
</feature>
<feature type="transmembrane region" description="Helical" evidence="1">
    <location>
        <begin position="382"/>
        <end position="404"/>
    </location>
</feature>
<reference evidence="2" key="1">
    <citation type="submission" date="2019-09" db="EMBL/GenBank/DDBJ databases">
        <title>Characterisation of the sponge microbiome using genome-centric metagenomics.</title>
        <authorList>
            <person name="Engelberts J.P."/>
            <person name="Robbins S.J."/>
            <person name="De Goeij J.M."/>
            <person name="Aranda M."/>
            <person name="Bell S.C."/>
            <person name="Webster N.S."/>
        </authorList>
    </citation>
    <scope>NUCLEOTIDE SEQUENCE</scope>
    <source>
        <strain evidence="2">SB0664_bin_27</strain>
    </source>
</reference>
<evidence type="ECO:0000256" key="1">
    <source>
        <dbReference type="SAM" id="Phobius"/>
    </source>
</evidence>
<keyword evidence="1" id="KW-1133">Transmembrane helix</keyword>
<evidence type="ECO:0008006" key="3">
    <source>
        <dbReference type="Google" id="ProtNLM"/>
    </source>
</evidence>
<name>A0A6B0Z0I6_9CHLR</name>
<keyword evidence="1" id="KW-0812">Transmembrane</keyword>
<feature type="transmembrane region" description="Helical" evidence="1">
    <location>
        <begin position="198"/>
        <end position="223"/>
    </location>
</feature>
<feature type="transmembrane region" description="Helical" evidence="1">
    <location>
        <begin position="135"/>
        <end position="154"/>
    </location>
</feature>
<dbReference type="AlphaFoldDB" id="A0A6B0Z0I6"/>
<proteinExistence type="predicted"/>
<evidence type="ECO:0000313" key="2">
    <source>
        <dbReference type="EMBL" id="MXY95168.1"/>
    </source>
</evidence>
<feature type="transmembrane region" description="Helical" evidence="1">
    <location>
        <begin position="358"/>
        <end position="376"/>
    </location>
</feature>
<protein>
    <recommendedName>
        <fullName evidence="3">Glycosyltransferase RgtA/B/C/D-like domain-containing protein</fullName>
    </recommendedName>
</protein>
<feature type="transmembrane region" description="Helical" evidence="1">
    <location>
        <begin position="12"/>
        <end position="29"/>
    </location>
</feature>